<gene>
    <name evidence="2" type="ORF">EVAR_65223_1</name>
</gene>
<accession>A0A4C1ZD49</accession>
<evidence type="ECO:0000256" key="1">
    <source>
        <dbReference type="SAM" id="MobiDB-lite"/>
    </source>
</evidence>
<feature type="compositionally biased region" description="Low complexity" evidence="1">
    <location>
        <begin position="1"/>
        <end position="23"/>
    </location>
</feature>
<dbReference type="Proteomes" id="UP000299102">
    <property type="component" value="Unassembled WGS sequence"/>
</dbReference>
<dbReference type="AlphaFoldDB" id="A0A4C1ZD49"/>
<evidence type="ECO:0000313" key="3">
    <source>
        <dbReference type="Proteomes" id="UP000299102"/>
    </source>
</evidence>
<feature type="compositionally biased region" description="Low complexity" evidence="1">
    <location>
        <begin position="86"/>
        <end position="96"/>
    </location>
</feature>
<dbReference type="STRING" id="151549.A0A4C1ZD49"/>
<sequence length="232" mass="26045">MTHTQNLPSTSQSTPQTQPILPSRRPMHPSSHTPSSLVITEETQPILPSRQPVCPYSPATTSQTIHIQLVPPIPFRPSVCLPSPIATTTQTLSATRTAEESENRSPMCDMYPASRQRESRRRPDLRRRRRRRTPFQIATDSFVEIERVRNENERIRINQIDRSIRSIAQLGERTHPVPTKTSMKPVAALHHSWTSATSGLRGLFLITCRQNFFVCEAPSGARPSAVPDVADA</sequence>
<evidence type="ECO:0000313" key="2">
    <source>
        <dbReference type="EMBL" id="GBP84547.1"/>
    </source>
</evidence>
<reference evidence="2 3" key="1">
    <citation type="journal article" date="2019" name="Commun. Biol.">
        <title>The bagworm genome reveals a unique fibroin gene that provides high tensile strength.</title>
        <authorList>
            <person name="Kono N."/>
            <person name="Nakamura H."/>
            <person name="Ohtoshi R."/>
            <person name="Tomita M."/>
            <person name="Numata K."/>
            <person name="Arakawa K."/>
        </authorList>
    </citation>
    <scope>NUCLEOTIDE SEQUENCE [LARGE SCALE GENOMIC DNA]</scope>
</reference>
<protein>
    <submittedName>
        <fullName evidence="2">Uncharacterized protein</fullName>
    </submittedName>
</protein>
<name>A0A4C1ZD49_EUMVA</name>
<dbReference type="EMBL" id="BGZK01001686">
    <property type="protein sequence ID" value="GBP84547.1"/>
    <property type="molecule type" value="Genomic_DNA"/>
</dbReference>
<feature type="compositionally biased region" description="Basic residues" evidence="1">
    <location>
        <begin position="118"/>
        <end position="132"/>
    </location>
</feature>
<feature type="region of interest" description="Disordered" evidence="1">
    <location>
        <begin position="86"/>
        <end position="132"/>
    </location>
</feature>
<comment type="caution">
    <text evidence="2">The sequence shown here is derived from an EMBL/GenBank/DDBJ whole genome shotgun (WGS) entry which is preliminary data.</text>
</comment>
<keyword evidence="3" id="KW-1185">Reference proteome</keyword>
<organism evidence="2 3">
    <name type="scientific">Eumeta variegata</name>
    <name type="common">Bagworm moth</name>
    <name type="synonym">Eumeta japonica</name>
    <dbReference type="NCBI Taxonomy" id="151549"/>
    <lineage>
        <taxon>Eukaryota</taxon>
        <taxon>Metazoa</taxon>
        <taxon>Ecdysozoa</taxon>
        <taxon>Arthropoda</taxon>
        <taxon>Hexapoda</taxon>
        <taxon>Insecta</taxon>
        <taxon>Pterygota</taxon>
        <taxon>Neoptera</taxon>
        <taxon>Endopterygota</taxon>
        <taxon>Lepidoptera</taxon>
        <taxon>Glossata</taxon>
        <taxon>Ditrysia</taxon>
        <taxon>Tineoidea</taxon>
        <taxon>Psychidae</taxon>
        <taxon>Oiketicinae</taxon>
        <taxon>Eumeta</taxon>
    </lineage>
</organism>
<feature type="region of interest" description="Disordered" evidence="1">
    <location>
        <begin position="1"/>
        <end position="37"/>
    </location>
</feature>
<proteinExistence type="predicted"/>